<organism evidence="2 3">
    <name type="scientific">Rotaria socialis</name>
    <dbReference type="NCBI Taxonomy" id="392032"/>
    <lineage>
        <taxon>Eukaryota</taxon>
        <taxon>Metazoa</taxon>
        <taxon>Spiralia</taxon>
        <taxon>Gnathifera</taxon>
        <taxon>Rotifera</taxon>
        <taxon>Eurotatoria</taxon>
        <taxon>Bdelloidea</taxon>
        <taxon>Philodinida</taxon>
        <taxon>Philodinidae</taxon>
        <taxon>Rotaria</taxon>
    </lineage>
</organism>
<protein>
    <submittedName>
        <fullName evidence="2">Uncharacterized protein</fullName>
    </submittedName>
</protein>
<feature type="compositionally biased region" description="Polar residues" evidence="1">
    <location>
        <begin position="29"/>
        <end position="38"/>
    </location>
</feature>
<feature type="region of interest" description="Disordered" evidence="1">
    <location>
        <begin position="1"/>
        <end position="38"/>
    </location>
</feature>
<feature type="non-terminal residue" evidence="2">
    <location>
        <position position="1"/>
    </location>
</feature>
<comment type="caution">
    <text evidence="2">The sequence shown here is derived from an EMBL/GenBank/DDBJ whole genome shotgun (WGS) entry which is preliminary data.</text>
</comment>
<feature type="compositionally biased region" description="Low complexity" evidence="1">
    <location>
        <begin position="1"/>
        <end position="28"/>
    </location>
</feature>
<dbReference type="Proteomes" id="UP000663848">
    <property type="component" value="Unassembled WGS sequence"/>
</dbReference>
<proteinExistence type="predicted"/>
<gene>
    <name evidence="2" type="ORF">QYT958_LOCUS40561</name>
</gene>
<evidence type="ECO:0000256" key="1">
    <source>
        <dbReference type="SAM" id="MobiDB-lite"/>
    </source>
</evidence>
<dbReference type="EMBL" id="CAJOBR010042323">
    <property type="protein sequence ID" value="CAF5029436.1"/>
    <property type="molecule type" value="Genomic_DNA"/>
</dbReference>
<evidence type="ECO:0000313" key="3">
    <source>
        <dbReference type="Proteomes" id="UP000663848"/>
    </source>
</evidence>
<accession>A0A822C8W0</accession>
<dbReference type="AlphaFoldDB" id="A0A822C8W0"/>
<evidence type="ECO:0000313" key="2">
    <source>
        <dbReference type="EMBL" id="CAF5029436.1"/>
    </source>
</evidence>
<reference evidence="2" key="1">
    <citation type="submission" date="2021-02" db="EMBL/GenBank/DDBJ databases">
        <authorList>
            <person name="Nowell W R."/>
        </authorList>
    </citation>
    <scope>NUCLEOTIDE SEQUENCE</scope>
</reference>
<sequence>TTNYFQQSSDSLSSTSSQLTTQSGRTQTETSYASDSTGQISSQIFTTDAILLTTATQQPTQPMQTCKDIRIFF</sequence>
<name>A0A822C8W0_9BILA</name>